<gene>
    <name evidence="2" type="ORF">Vqi01_47070</name>
</gene>
<evidence type="ECO:0000313" key="2">
    <source>
        <dbReference type="EMBL" id="GIJ29545.1"/>
    </source>
</evidence>
<reference evidence="2 3" key="1">
    <citation type="submission" date="2021-01" db="EMBL/GenBank/DDBJ databases">
        <title>Whole genome shotgun sequence of Verrucosispora qiuiae NBRC 106684.</title>
        <authorList>
            <person name="Komaki H."/>
            <person name="Tamura T."/>
        </authorList>
    </citation>
    <scope>NUCLEOTIDE SEQUENCE [LARGE SCALE GENOMIC DNA]</scope>
    <source>
        <strain evidence="2 3">NBRC 106684</strain>
    </source>
</reference>
<evidence type="ECO:0000256" key="1">
    <source>
        <dbReference type="SAM" id="Phobius"/>
    </source>
</evidence>
<dbReference type="EMBL" id="BOPC01000075">
    <property type="protein sequence ID" value="GIJ29545.1"/>
    <property type="molecule type" value="Genomic_DNA"/>
</dbReference>
<evidence type="ECO:0000313" key="3">
    <source>
        <dbReference type="Proteomes" id="UP000653076"/>
    </source>
</evidence>
<keyword evidence="3" id="KW-1185">Reference proteome</keyword>
<comment type="caution">
    <text evidence="2">The sequence shown here is derived from an EMBL/GenBank/DDBJ whole genome shotgun (WGS) entry which is preliminary data.</text>
</comment>
<accession>A0ABQ4JGB8</accession>
<keyword evidence="1" id="KW-0812">Transmembrane</keyword>
<dbReference type="Proteomes" id="UP000653076">
    <property type="component" value="Unassembled WGS sequence"/>
</dbReference>
<feature type="transmembrane region" description="Helical" evidence="1">
    <location>
        <begin position="61"/>
        <end position="79"/>
    </location>
</feature>
<proteinExistence type="predicted"/>
<name>A0ABQ4JGB8_9ACTN</name>
<dbReference type="RefSeq" id="WP_204037012.1">
    <property type="nucleotide sequence ID" value="NZ_BOPC01000075.1"/>
</dbReference>
<keyword evidence="1" id="KW-0472">Membrane</keyword>
<protein>
    <submittedName>
        <fullName evidence="2">Uncharacterized protein</fullName>
    </submittedName>
</protein>
<organism evidence="2 3">
    <name type="scientific">Micromonospora qiuiae</name>
    <dbReference type="NCBI Taxonomy" id="502268"/>
    <lineage>
        <taxon>Bacteria</taxon>
        <taxon>Bacillati</taxon>
        <taxon>Actinomycetota</taxon>
        <taxon>Actinomycetes</taxon>
        <taxon>Micromonosporales</taxon>
        <taxon>Micromonosporaceae</taxon>
        <taxon>Micromonospora</taxon>
    </lineage>
</organism>
<sequence>MKRPDATLSVLRTLDPADREIDPRGPRARADLARIIATDPQPAGHPGPARARGATPRGTRWLLAAGGAIAVTAAVGILIPSNDQAFASWTPNPAAMAPKEAAKAAKSCRGQQEGVMPDADRRLAAARPAVTEQRGDWTMVVLAGEQGFSAMCLTNDNLGLFANAWIGSIGLPDDFRALAPRELRATDLGTGTVANGLVSAAVGYAGPDVVGVTYPSAEHGPVNATVSGGRFALWFPGDEFENASRDGVQAEVTYRDGTSGTVTLRLD</sequence>
<keyword evidence="1" id="KW-1133">Transmembrane helix</keyword>